<evidence type="ECO:0000259" key="2">
    <source>
        <dbReference type="Pfam" id="PF13751"/>
    </source>
</evidence>
<evidence type="ECO:0000313" key="3">
    <source>
        <dbReference type="EMBL" id="EST52116.1"/>
    </source>
</evidence>
<dbReference type="Pfam" id="PF05598">
    <property type="entry name" value="DUF772"/>
    <property type="match status" value="1"/>
</dbReference>
<dbReference type="NCBIfam" id="NF033551">
    <property type="entry name" value="transpos_IS1182"/>
    <property type="match status" value="1"/>
</dbReference>
<protein>
    <submittedName>
        <fullName evidence="3">Transposase</fullName>
    </submittedName>
</protein>
<dbReference type="InterPro" id="IPR025668">
    <property type="entry name" value="Tnp_DDE_dom"/>
</dbReference>
<organism evidence="3 4">
    <name type="scientific">Brevibacillus panacihumi W25</name>
    <dbReference type="NCBI Taxonomy" id="1408254"/>
    <lineage>
        <taxon>Bacteria</taxon>
        <taxon>Bacillati</taxon>
        <taxon>Bacillota</taxon>
        <taxon>Bacilli</taxon>
        <taxon>Bacillales</taxon>
        <taxon>Paenibacillaceae</taxon>
        <taxon>Brevibacillus</taxon>
    </lineage>
</organism>
<dbReference type="Proteomes" id="UP000017973">
    <property type="component" value="Unassembled WGS sequence"/>
</dbReference>
<dbReference type="InterPro" id="IPR008490">
    <property type="entry name" value="Transposase_InsH_N"/>
</dbReference>
<accession>V6M0B8</accession>
<dbReference type="AlphaFoldDB" id="V6M0B8"/>
<dbReference type="PANTHER" id="PTHR33408">
    <property type="entry name" value="TRANSPOSASE"/>
    <property type="match status" value="1"/>
</dbReference>
<sequence length="524" mass="60215">MLLLPNRRVFNQYPLWHWVLLYNEKKTKELEPLLQPSKQMTASFHAELYKLIPEDHPLRKINEIVDFTFIHDLVRSSYCEHYGRPANEPELLFRLLFLQVLYNLSDERIIQETQVNLAYKWFLGVNPEDNLPDPSQLSRFRNHRLGAGAVDEVLISVVRQCIEKGLVKSKTIIMDSTHTLAASQKQKPLEVLRDAAKRLFRVVVKKHPKLEKKLPKLPGLRKEDQEDAEKIMLQYLANLGETVELLLPDHEGSISEKVRIAKAIVEDERLLANKGIMSAIDPDARFGWKSNTKSFFGYKEHIAMTEEEIITAVEVTEGSSDDGKQFKELLNQTLDAGIEVHEVIADTAYSGKDNLEEMKSKQIQPVVPLNPIVHNGGLRQEYNKGADFVICPAGQHSIRKAVQGSKQSGNSRSLVFYFDTEKCKACPLKEGCFKPGAKSKTYSIRIVAEHYQEQIEFEKSDTFKERICRRPIIEHKNAELKRYHGMTKAKYRGLFRMRIQAILTTFVVNVKRMIKLTEKMQSAS</sequence>
<dbReference type="PATRIC" id="fig|1408254.3.peg.5447"/>
<dbReference type="EMBL" id="AYJU01000018">
    <property type="protein sequence ID" value="EST52116.1"/>
    <property type="molecule type" value="Genomic_DNA"/>
</dbReference>
<name>V6M0B8_9BACL</name>
<dbReference type="eggNOG" id="COG3039">
    <property type="taxonomic scope" value="Bacteria"/>
</dbReference>
<feature type="domain" description="Transposase InsH N-terminal" evidence="1">
    <location>
        <begin position="47"/>
        <end position="142"/>
    </location>
</feature>
<dbReference type="HOGENOM" id="CLU_021293_2_0_9"/>
<dbReference type="Pfam" id="PF13751">
    <property type="entry name" value="DDE_Tnp_1_6"/>
    <property type="match status" value="1"/>
</dbReference>
<comment type="caution">
    <text evidence="3">The sequence shown here is derived from an EMBL/GenBank/DDBJ whole genome shotgun (WGS) entry which is preliminary data.</text>
</comment>
<evidence type="ECO:0000313" key="4">
    <source>
        <dbReference type="Proteomes" id="UP000017973"/>
    </source>
</evidence>
<feature type="domain" description="Transposase DDE" evidence="2">
    <location>
        <begin position="390"/>
        <end position="514"/>
    </location>
</feature>
<dbReference type="InterPro" id="IPR047629">
    <property type="entry name" value="IS1182_transpos"/>
</dbReference>
<gene>
    <name evidence="3" type="ORF">T458_27975</name>
</gene>
<evidence type="ECO:0000259" key="1">
    <source>
        <dbReference type="Pfam" id="PF05598"/>
    </source>
</evidence>
<dbReference type="PANTHER" id="PTHR33408:SF2">
    <property type="entry name" value="TRANSPOSASE DDE DOMAIN-CONTAINING PROTEIN"/>
    <property type="match status" value="1"/>
</dbReference>
<keyword evidence="4" id="KW-1185">Reference proteome</keyword>
<proteinExistence type="predicted"/>
<reference evidence="3 4" key="1">
    <citation type="journal article" date="2014" name="Genome Announc.">
        <title>Draft Genome Sequence of Brevibacillus panacihumi Strain W25, a Halotolerant Hydrocarbon-Degrading Bacterium.</title>
        <authorList>
            <person name="Wang X."/>
            <person name="Jin D."/>
            <person name="Zhou L."/>
            <person name="Wu L."/>
            <person name="An W."/>
            <person name="Chen Y."/>
            <person name="Zhao L."/>
        </authorList>
    </citation>
    <scope>NUCLEOTIDE SEQUENCE [LARGE SCALE GENOMIC DNA]</scope>
    <source>
        <strain evidence="3 4">W25</strain>
    </source>
</reference>